<organism evidence="4 5">
    <name type="scientific">Streptomyces subrutilus</name>
    <dbReference type="NCBI Taxonomy" id="36818"/>
    <lineage>
        <taxon>Bacteria</taxon>
        <taxon>Bacillati</taxon>
        <taxon>Actinomycetota</taxon>
        <taxon>Actinomycetes</taxon>
        <taxon>Kitasatosporales</taxon>
        <taxon>Streptomycetaceae</taxon>
        <taxon>Streptomyces</taxon>
    </lineage>
</organism>
<feature type="chain" id="PRO_5044622895" evidence="1">
    <location>
        <begin position="30"/>
        <end position="163"/>
    </location>
</feature>
<reference evidence="3" key="3">
    <citation type="submission" date="2020-09" db="EMBL/GenBank/DDBJ databases">
        <authorList>
            <person name="Sun Q."/>
            <person name="Ohkuma M."/>
        </authorList>
    </citation>
    <scope>NUCLEOTIDE SEQUENCE</scope>
    <source>
        <strain evidence="3">JCM 4834</strain>
    </source>
</reference>
<reference evidence="4 5" key="2">
    <citation type="submission" date="2017-09" db="EMBL/GenBank/DDBJ databases">
        <authorList>
            <person name="Lee N."/>
            <person name="Cho B.-K."/>
        </authorList>
    </citation>
    <scope>NUCLEOTIDE SEQUENCE [LARGE SCALE GENOMIC DNA]</scope>
    <source>
        <strain evidence="4 5">ATCC 27467</strain>
    </source>
</reference>
<gene>
    <name evidence="4" type="ORF">CP968_28735</name>
    <name evidence="3" type="ORF">GCM10010371_61540</name>
</gene>
<feature type="domain" description="DUF4232" evidence="2">
    <location>
        <begin position="38"/>
        <end position="161"/>
    </location>
</feature>
<name>A0A5P2UR21_9ACTN</name>
<keyword evidence="5" id="KW-1185">Reference proteome</keyword>
<dbReference type="Proteomes" id="UP000326831">
    <property type="component" value="Chromosome"/>
</dbReference>
<evidence type="ECO:0000259" key="2">
    <source>
        <dbReference type="Pfam" id="PF14016"/>
    </source>
</evidence>
<reference evidence="3" key="1">
    <citation type="journal article" date="2014" name="Int. J. Syst. Evol. Microbiol.">
        <title>Complete genome sequence of Corynebacterium casei LMG S-19264T (=DSM 44701T), isolated from a smear-ripened cheese.</title>
        <authorList>
            <consortium name="US DOE Joint Genome Institute (JGI-PGF)"/>
            <person name="Walter F."/>
            <person name="Albersmeier A."/>
            <person name="Kalinowski J."/>
            <person name="Ruckert C."/>
        </authorList>
    </citation>
    <scope>NUCLEOTIDE SEQUENCE</scope>
    <source>
        <strain evidence="3">JCM 4834</strain>
    </source>
</reference>
<dbReference type="EMBL" id="BMVX01000034">
    <property type="protein sequence ID" value="GGZ93396.1"/>
    <property type="molecule type" value="Genomic_DNA"/>
</dbReference>
<keyword evidence="1" id="KW-0732">Signal</keyword>
<evidence type="ECO:0000313" key="4">
    <source>
        <dbReference type="EMBL" id="QEU81742.1"/>
    </source>
</evidence>
<dbReference type="AlphaFoldDB" id="A0A5P2UR21"/>
<accession>A0A5P2UR21</accession>
<protein>
    <submittedName>
        <fullName evidence="4">DUF4232 domain-containing protein</fullName>
    </submittedName>
</protein>
<dbReference type="Proteomes" id="UP000634660">
    <property type="component" value="Unassembled WGS sequence"/>
</dbReference>
<evidence type="ECO:0000256" key="1">
    <source>
        <dbReference type="SAM" id="SignalP"/>
    </source>
</evidence>
<proteinExistence type="predicted"/>
<sequence>MVMSARTAIPALLSLAVGAALVASVPAVASGPAGERTCASGELDVSVGEPDAGAGQLYLPLHFTNTGDRPCTLRGFPGVSVLDGARRQIGEPADRDGGAPGAVSLAPGRSATATLRTTNGPLGGACLPEGAFLKVYPPASTDAFLLKTPFKVCSDRFTVSATG</sequence>
<evidence type="ECO:0000313" key="5">
    <source>
        <dbReference type="Proteomes" id="UP000326831"/>
    </source>
</evidence>
<dbReference type="OrthoDB" id="3400969at2"/>
<dbReference type="EMBL" id="CP023701">
    <property type="protein sequence ID" value="QEU81742.1"/>
    <property type="molecule type" value="Genomic_DNA"/>
</dbReference>
<evidence type="ECO:0000313" key="3">
    <source>
        <dbReference type="EMBL" id="GGZ93396.1"/>
    </source>
</evidence>
<dbReference type="Pfam" id="PF14016">
    <property type="entry name" value="DUF4232"/>
    <property type="match status" value="1"/>
</dbReference>
<dbReference type="InterPro" id="IPR025326">
    <property type="entry name" value="DUF4232"/>
</dbReference>
<dbReference type="KEGG" id="ssub:CP968_28735"/>
<feature type="signal peptide" evidence="1">
    <location>
        <begin position="1"/>
        <end position="29"/>
    </location>
</feature>